<feature type="transmembrane region" description="Helical" evidence="7">
    <location>
        <begin position="451"/>
        <end position="474"/>
    </location>
</feature>
<evidence type="ECO:0000256" key="2">
    <source>
        <dbReference type="ARBA" id="ARBA00022692"/>
    </source>
</evidence>
<dbReference type="Pfam" id="PF07690">
    <property type="entry name" value="MFS_1"/>
    <property type="match status" value="1"/>
</dbReference>
<feature type="transmembrane region" description="Helical" evidence="7">
    <location>
        <begin position="130"/>
        <end position="148"/>
    </location>
</feature>
<evidence type="ECO:0000256" key="5">
    <source>
        <dbReference type="ARBA" id="ARBA00038227"/>
    </source>
</evidence>
<feature type="region of interest" description="Disordered" evidence="6">
    <location>
        <begin position="1"/>
        <end position="51"/>
    </location>
</feature>
<gene>
    <name evidence="9" type="primary">LOC109484194</name>
</gene>
<reference evidence="9" key="1">
    <citation type="submission" date="2025-08" db="UniProtKB">
        <authorList>
            <consortium name="RefSeq"/>
        </authorList>
    </citation>
    <scope>IDENTIFICATION</scope>
    <source>
        <tissue evidence="9">Gonad</tissue>
    </source>
</reference>
<dbReference type="PANTHER" id="PTHR23507:SF1">
    <property type="entry name" value="FI18259P1-RELATED"/>
    <property type="match status" value="1"/>
</dbReference>
<evidence type="ECO:0000256" key="1">
    <source>
        <dbReference type="ARBA" id="ARBA00004141"/>
    </source>
</evidence>
<sequence length="549" mass="61018">MPRARRRQRPVRQVHTAADATINDDDVSDEEYSDEEDWYDEEDEDDEEEDHEYVRPYCLVTVEPMLFLYSAAIFMFSPISSLYLYNLVGNDTSPYWKQEYCNSSETTFNTSDPDYIDEQYWTDEVARWDTIINLTQAVPGLFTCVFFGTMSDQLGRRINVVLSCIAGMITTGLYLLVVYLELPVWALIPGSIIGGLTPGSAVFFAACYAYVVDISQSKREIAIRIAVLDAVIGLASVVATAIAGVVLTKFWYPNGILGPVVFLFTAHVVCILYTIFCLRETQPTDWKNVQLCARRHFTAAVQLLRKKNVSLYGKVTNGWNWRLILFLLAGGFYFSQAESVVSFPVILTSAPPFCWSPLRTGILQSALSGCSLTSLLGILVLVRWLSYPTITQIGMASGVSALVLTALSTLCPDYNLALYITPVLGLFLTMPESMISTELSLMTRQSDQGSLFGLIGFIQGVMTIVTTPLLNYIWGVTAMGIIPGFVQLMSALLVGAASAMVGIIQYWDRRSPPEYPLDSDEEDSDTESDTGRINTDTDDLVARRNPTII</sequence>
<evidence type="ECO:0000313" key="8">
    <source>
        <dbReference type="Proteomes" id="UP000515135"/>
    </source>
</evidence>
<feature type="transmembrane region" description="Helical" evidence="7">
    <location>
        <begin position="223"/>
        <end position="250"/>
    </location>
</feature>
<dbReference type="Gene3D" id="1.20.1250.20">
    <property type="entry name" value="MFS general substrate transporter like domains"/>
    <property type="match status" value="1"/>
</dbReference>
<comment type="similarity">
    <text evidence="5">Belongs to the major facilitator superfamily. SLC46A family.</text>
</comment>
<feature type="transmembrane region" description="Helical" evidence="7">
    <location>
        <begin position="366"/>
        <end position="386"/>
    </location>
</feature>
<keyword evidence="2 7" id="KW-0812">Transmembrane</keyword>
<feature type="transmembrane region" description="Helical" evidence="7">
    <location>
        <begin position="66"/>
        <end position="85"/>
    </location>
</feature>
<dbReference type="GeneID" id="109484194"/>
<evidence type="ECO:0000313" key="9">
    <source>
        <dbReference type="RefSeq" id="XP_019642991.1"/>
    </source>
</evidence>
<dbReference type="AlphaFoldDB" id="A0A6P5ALS1"/>
<feature type="compositionally biased region" description="Acidic residues" evidence="6">
    <location>
        <begin position="517"/>
        <end position="528"/>
    </location>
</feature>
<accession>A0A6P5ALS1</accession>
<evidence type="ECO:0000256" key="4">
    <source>
        <dbReference type="ARBA" id="ARBA00023136"/>
    </source>
</evidence>
<keyword evidence="4 7" id="KW-0472">Membrane</keyword>
<name>A0A6P5ALS1_BRABE</name>
<protein>
    <submittedName>
        <fullName evidence="9">Proton-coupled folate transporter-like</fullName>
    </submittedName>
</protein>
<organism evidence="8 9">
    <name type="scientific">Branchiostoma belcheri</name>
    <name type="common">Amphioxus</name>
    <dbReference type="NCBI Taxonomy" id="7741"/>
    <lineage>
        <taxon>Eukaryota</taxon>
        <taxon>Metazoa</taxon>
        <taxon>Chordata</taxon>
        <taxon>Cephalochordata</taxon>
        <taxon>Leptocardii</taxon>
        <taxon>Amphioxiformes</taxon>
        <taxon>Branchiostomatidae</taxon>
        <taxon>Branchiostoma</taxon>
    </lineage>
</organism>
<keyword evidence="3 7" id="KW-1133">Transmembrane helix</keyword>
<dbReference type="InterPro" id="IPR036259">
    <property type="entry name" value="MFS_trans_sf"/>
</dbReference>
<dbReference type="RefSeq" id="XP_019642991.1">
    <property type="nucleotide sequence ID" value="XM_019787432.1"/>
</dbReference>
<proteinExistence type="inferred from homology"/>
<dbReference type="SUPFAM" id="SSF103473">
    <property type="entry name" value="MFS general substrate transporter"/>
    <property type="match status" value="1"/>
</dbReference>
<feature type="transmembrane region" description="Helical" evidence="7">
    <location>
        <begin position="160"/>
        <end position="180"/>
    </location>
</feature>
<keyword evidence="8" id="KW-1185">Reference proteome</keyword>
<dbReference type="KEGG" id="bbel:109484194"/>
<feature type="transmembrane region" description="Helical" evidence="7">
    <location>
        <begin position="186"/>
        <end position="211"/>
    </location>
</feature>
<dbReference type="InterPro" id="IPR011701">
    <property type="entry name" value="MFS"/>
</dbReference>
<feature type="compositionally biased region" description="Acidic residues" evidence="6">
    <location>
        <begin position="22"/>
        <end position="51"/>
    </location>
</feature>
<feature type="compositionally biased region" description="Basic residues" evidence="6">
    <location>
        <begin position="1"/>
        <end position="12"/>
    </location>
</feature>
<dbReference type="GO" id="GO:0016020">
    <property type="term" value="C:membrane"/>
    <property type="evidence" value="ECO:0007669"/>
    <property type="project" value="UniProtKB-SubCell"/>
</dbReference>
<dbReference type="PANTHER" id="PTHR23507">
    <property type="entry name" value="ZGC:174356"/>
    <property type="match status" value="1"/>
</dbReference>
<evidence type="ECO:0000256" key="7">
    <source>
        <dbReference type="SAM" id="Phobius"/>
    </source>
</evidence>
<feature type="transmembrane region" description="Helical" evidence="7">
    <location>
        <begin position="256"/>
        <end position="278"/>
    </location>
</feature>
<feature type="transmembrane region" description="Helical" evidence="7">
    <location>
        <begin position="416"/>
        <end position="439"/>
    </location>
</feature>
<evidence type="ECO:0000256" key="6">
    <source>
        <dbReference type="SAM" id="MobiDB-lite"/>
    </source>
</evidence>
<dbReference type="OrthoDB" id="419734at2759"/>
<dbReference type="GO" id="GO:0022857">
    <property type="term" value="F:transmembrane transporter activity"/>
    <property type="evidence" value="ECO:0007669"/>
    <property type="project" value="InterPro"/>
</dbReference>
<feature type="transmembrane region" description="Helical" evidence="7">
    <location>
        <begin position="480"/>
        <end position="504"/>
    </location>
</feature>
<feature type="transmembrane region" description="Helical" evidence="7">
    <location>
        <begin position="323"/>
        <end position="346"/>
    </location>
</feature>
<evidence type="ECO:0000256" key="3">
    <source>
        <dbReference type="ARBA" id="ARBA00022989"/>
    </source>
</evidence>
<comment type="subcellular location">
    <subcellularLocation>
        <location evidence="1">Membrane</location>
        <topology evidence="1">Multi-pass membrane protein</topology>
    </subcellularLocation>
</comment>
<dbReference type="Proteomes" id="UP000515135">
    <property type="component" value="Unplaced"/>
</dbReference>
<feature type="region of interest" description="Disordered" evidence="6">
    <location>
        <begin position="514"/>
        <end position="549"/>
    </location>
</feature>